<evidence type="ECO:0000313" key="1">
    <source>
        <dbReference type="EMBL" id="KAK3244184.1"/>
    </source>
</evidence>
<comment type="caution">
    <text evidence="1">The sequence shown here is derived from an EMBL/GenBank/DDBJ whole genome shotgun (WGS) entry which is preliminary data.</text>
</comment>
<proteinExistence type="predicted"/>
<reference evidence="1 2" key="1">
    <citation type="journal article" date="2015" name="Genome Biol. Evol.">
        <title>Comparative Genomics of a Bacterivorous Green Alga Reveals Evolutionary Causalities and Consequences of Phago-Mixotrophic Mode of Nutrition.</title>
        <authorList>
            <person name="Burns J.A."/>
            <person name="Paasch A."/>
            <person name="Narechania A."/>
            <person name="Kim E."/>
        </authorList>
    </citation>
    <scope>NUCLEOTIDE SEQUENCE [LARGE SCALE GENOMIC DNA]</scope>
    <source>
        <strain evidence="1 2">PLY_AMNH</strain>
    </source>
</reference>
<dbReference type="Proteomes" id="UP001190700">
    <property type="component" value="Unassembled WGS sequence"/>
</dbReference>
<dbReference type="AlphaFoldDB" id="A0AAE0BXY5"/>
<protein>
    <submittedName>
        <fullName evidence="1">Uncharacterized protein</fullName>
    </submittedName>
</protein>
<name>A0AAE0BXY5_9CHLO</name>
<keyword evidence="2" id="KW-1185">Reference proteome</keyword>
<evidence type="ECO:0000313" key="2">
    <source>
        <dbReference type="Proteomes" id="UP001190700"/>
    </source>
</evidence>
<sequence length="183" mass="20528">MSALQVQAEEQAGADHTVRTWLPARHVSTVHAHALQLQPVGRPSSEFLRACTYLVFAFVTFGRPDTGVAMLRQHISIAHEVVSVVLHKEKGRRHVRLKRRLTIPAAGVPGLVQLLQHWEHVRDALAVGALLERCCFLGGWSPLSSAIQSYIDPTATPDEHMEKYFGWTTPRWREQQPGTRQCA</sequence>
<gene>
    <name evidence="1" type="ORF">CYMTET_46197</name>
</gene>
<dbReference type="EMBL" id="LGRX02032165">
    <property type="protein sequence ID" value="KAK3244184.1"/>
    <property type="molecule type" value="Genomic_DNA"/>
</dbReference>
<organism evidence="1 2">
    <name type="scientific">Cymbomonas tetramitiformis</name>
    <dbReference type="NCBI Taxonomy" id="36881"/>
    <lineage>
        <taxon>Eukaryota</taxon>
        <taxon>Viridiplantae</taxon>
        <taxon>Chlorophyta</taxon>
        <taxon>Pyramimonadophyceae</taxon>
        <taxon>Pyramimonadales</taxon>
        <taxon>Pyramimonadaceae</taxon>
        <taxon>Cymbomonas</taxon>
    </lineage>
</organism>
<accession>A0AAE0BXY5</accession>